<feature type="signal peptide" evidence="7">
    <location>
        <begin position="1"/>
        <end position="20"/>
    </location>
</feature>
<dbReference type="PANTHER" id="PTHR15549">
    <property type="entry name" value="PAIRED IMMUNOGLOBULIN-LIKE TYPE 2 RECEPTOR"/>
    <property type="match status" value="1"/>
</dbReference>
<sequence length="273" mass="29255">MSFLSFQLCTVIAFIPLVVSLNISLPNSIAEAPQSMQVSLFWDKDSPIEFVLGAFTADGKAVASATQNVANFTTDRVVNMTFNCTSLDGKGCKVLAWLPLADPRNSFSQSEPFSVISGHLRILGTPVSAPSSPTVTAFLFTTSGPDASSPTTPSPTTSDSTPSVSSTVPRITSTPVPGSTQSTTKAMPIEAVVGAVIGAFVLLSIVSAALFFLLWRRRSRKLQSAPSRAFWRYLDRKAPPISRPIREPLPAYTAQGRTFQKPAVRPPPLRLPD</sequence>
<dbReference type="GO" id="GO:0071944">
    <property type="term" value="C:cell periphery"/>
    <property type="evidence" value="ECO:0007669"/>
    <property type="project" value="UniProtKB-ARBA"/>
</dbReference>
<dbReference type="AlphaFoldDB" id="A0AA39QIY2"/>
<keyword evidence="2 6" id="KW-0812">Transmembrane</keyword>
<evidence type="ECO:0008006" key="10">
    <source>
        <dbReference type="Google" id="ProtNLM"/>
    </source>
</evidence>
<feature type="transmembrane region" description="Helical" evidence="6">
    <location>
        <begin position="191"/>
        <end position="215"/>
    </location>
</feature>
<gene>
    <name evidence="8" type="ORF">EDD18DRAFT_602792</name>
</gene>
<evidence type="ECO:0000256" key="2">
    <source>
        <dbReference type="ARBA" id="ARBA00022692"/>
    </source>
</evidence>
<reference evidence="8" key="1">
    <citation type="submission" date="2023-06" db="EMBL/GenBank/DDBJ databases">
        <authorList>
            <consortium name="Lawrence Berkeley National Laboratory"/>
            <person name="Ahrendt S."/>
            <person name="Sahu N."/>
            <person name="Indic B."/>
            <person name="Wong-Bajracharya J."/>
            <person name="Merenyi Z."/>
            <person name="Ke H.-M."/>
            <person name="Monk M."/>
            <person name="Kocsube S."/>
            <person name="Drula E."/>
            <person name="Lipzen A."/>
            <person name="Balint B."/>
            <person name="Henrissat B."/>
            <person name="Andreopoulos B."/>
            <person name="Martin F.M."/>
            <person name="Harder C.B."/>
            <person name="Rigling D."/>
            <person name="Ford K.L."/>
            <person name="Foster G.D."/>
            <person name="Pangilinan J."/>
            <person name="Papanicolaou A."/>
            <person name="Barry K."/>
            <person name="LaButti K."/>
            <person name="Viragh M."/>
            <person name="Koriabine M."/>
            <person name="Yan M."/>
            <person name="Riley R."/>
            <person name="Champramary S."/>
            <person name="Plett K.L."/>
            <person name="Tsai I.J."/>
            <person name="Slot J."/>
            <person name="Sipos G."/>
            <person name="Plett J."/>
            <person name="Nagy L.G."/>
            <person name="Grigoriev I.V."/>
        </authorList>
    </citation>
    <scope>NUCLEOTIDE SEQUENCE</scope>
    <source>
        <strain evidence="8">HWK02</strain>
    </source>
</reference>
<feature type="compositionally biased region" description="Low complexity" evidence="5">
    <location>
        <begin position="143"/>
        <end position="177"/>
    </location>
</feature>
<dbReference type="EMBL" id="JAUEPU010000004">
    <property type="protein sequence ID" value="KAK0502701.1"/>
    <property type="molecule type" value="Genomic_DNA"/>
</dbReference>
<evidence type="ECO:0000256" key="4">
    <source>
        <dbReference type="ARBA" id="ARBA00023136"/>
    </source>
</evidence>
<feature type="region of interest" description="Disordered" evidence="5">
    <location>
        <begin position="143"/>
        <end position="182"/>
    </location>
</feature>
<accession>A0AA39QIY2</accession>
<feature type="chain" id="PRO_5041416488" description="Mid2 domain-containing protein" evidence="7">
    <location>
        <begin position="21"/>
        <end position="273"/>
    </location>
</feature>
<evidence type="ECO:0000313" key="9">
    <source>
        <dbReference type="Proteomes" id="UP001175228"/>
    </source>
</evidence>
<organism evidence="8 9">
    <name type="scientific">Armillaria luteobubalina</name>
    <dbReference type="NCBI Taxonomy" id="153913"/>
    <lineage>
        <taxon>Eukaryota</taxon>
        <taxon>Fungi</taxon>
        <taxon>Dikarya</taxon>
        <taxon>Basidiomycota</taxon>
        <taxon>Agaricomycotina</taxon>
        <taxon>Agaricomycetes</taxon>
        <taxon>Agaricomycetidae</taxon>
        <taxon>Agaricales</taxon>
        <taxon>Marasmiineae</taxon>
        <taxon>Physalacriaceae</taxon>
        <taxon>Armillaria</taxon>
    </lineage>
</organism>
<dbReference type="InterPro" id="IPR051694">
    <property type="entry name" value="Immunoregulatory_rcpt-like"/>
</dbReference>
<comment type="subcellular location">
    <subcellularLocation>
        <location evidence="1">Membrane</location>
        <topology evidence="1">Single-pass membrane protein</topology>
    </subcellularLocation>
</comment>
<dbReference type="GO" id="GO:0016020">
    <property type="term" value="C:membrane"/>
    <property type="evidence" value="ECO:0007669"/>
    <property type="project" value="UniProtKB-SubCell"/>
</dbReference>
<evidence type="ECO:0000313" key="8">
    <source>
        <dbReference type="EMBL" id="KAK0502701.1"/>
    </source>
</evidence>
<evidence type="ECO:0000256" key="3">
    <source>
        <dbReference type="ARBA" id="ARBA00022989"/>
    </source>
</evidence>
<evidence type="ECO:0000256" key="7">
    <source>
        <dbReference type="SAM" id="SignalP"/>
    </source>
</evidence>
<dbReference type="Proteomes" id="UP001175228">
    <property type="component" value="Unassembled WGS sequence"/>
</dbReference>
<feature type="region of interest" description="Disordered" evidence="5">
    <location>
        <begin position="245"/>
        <end position="273"/>
    </location>
</feature>
<feature type="compositionally biased region" description="Pro residues" evidence="5">
    <location>
        <begin position="264"/>
        <end position="273"/>
    </location>
</feature>
<keyword evidence="9" id="KW-1185">Reference proteome</keyword>
<keyword evidence="7" id="KW-0732">Signal</keyword>
<keyword evidence="3 6" id="KW-1133">Transmembrane helix</keyword>
<comment type="caution">
    <text evidence="8">The sequence shown here is derived from an EMBL/GenBank/DDBJ whole genome shotgun (WGS) entry which is preliminary data.</text>
</comment>
<name>A0AA39QIY2_9AGAR</name>
<evidence type="ECO:0000256" key="6">
    <source>
        <dbReference type="SAM" id="Phobius"/>
    </source>
</evidence>
<evidence type="ECO:0000256" key="1">
    <source>
        <dbReference type="ARBA" id="ARBA00004167"/>
    </source>
</evidence>
<dbReference type="PANTHER" id="PTHR15549:SF26">
    <property type="entry name" value="AXIAL BUDDING PATTERN PROTEIN 2-RELATED"/>
    <property type="match status" value="1"/>
</dbReference>
<protein>
    <recommendedName>
        <fullName evidence="10">Mid2 domain-containing protein</fullName>
    </recommendedName>
</protein>
<proteinExistence type="predicted"/>
<evidence type="ECO:0000256" key="5">
    <source>
        <dbReference type="SAM" id="MobiDB-lite"/>
    </source>
</evidence>
<keyword evidence="4 6" id="KW-0472">Membrane</keyword>